<dbReference type="EMBL" id="JAGMVJ010000026">
    <property type="protein sequence ID" value="KAH7070826.1"/>
    <property type="molecule type" value="Genomic_DNA"/>
</dbReference>
<gene>
    <name evidence="2" type="ORF">FB567DRAFT_633788</name>
</gene>
<feature type="compositionally biased region" description="Basic and acidic residues" evidence="1">
    <location>
        <begin position="246"/>
        <end position="262"/>
    </location>
</feature>
<evidence type="ECO:0000313" key="2">
    <source>
        <dbReference type="EMBL" id="KAH7070826.1"/>
    </source>
</evidence>
<reference evidence="2" key="1">
    <citation type="journal article" date="2021" name="Nat. Commun.">
        <title>Genetic determinants of endophytism in the Arabidopsis root mycobiome.</title>
        <authorList>
            <person name="Mesny F."/>
            <person name="Miyauchi S."/>
            <person name="Thiergart T."/>
            <person name="Pickel B."/>
            <person name="Atanasova L."/>
            <person name="Karlsson M."/>
            <person name="Huettel B."/>
            <person name="Barry K.W."/>
            <person name="Haridas S."/>
            <person name="Chen C."/>
            <person name="Bauer D."/>
            <person name="Andreopoulos W."/>
            <person name="Pangilinan J."/>
            <person name="LaButti K."/>
            <person name="Riley R."/>
            <person name="Lipzen A."/>
            <person name="Clum A."/>
            <person name="Drula E."/>
            <person name="Henrissat B."/>
            <person name="Kohler A."/>
            <person name="Grigoriev I.V."/>
            <person name="Martin F.M."/>
            <person name="Hacquard S."/>
        </authorList>
    </citation>
    <scope>NUCLEOTIDE SEQUENCE</scope>
    <source>
        <strain evidence="2">MPI-SDFR-AT-0120</strain>
    </source>
</reference>
<feature type="compositionally biased region" description="Polar residues" evidence="1">
    <location>
        <begin position="368"/>
        <end position="380"/>
    </location>
</feature>
<evidence type="ECO:0000256" key="1">
    <source>
        <dbReference type="SAM" id="MobiDB-lite"/>
    </source>
</evidence>
<sequence length="411" mass="44475">MSANDNNRPLPKRLTNLVLPDEIVRMGRDICQKGKVTAAQKEVLKKFKSYYEVEEEKVPSSSPYYGKTKDFNDAVEKVRIAMEDAEAEAQDESASGSETQIAKSNDTEESLGATSLSSVKTDSSSIDAEDDASPDLGDTASVLPASSPRSSPGHYNHARVPHSSVLSNTPAVPVSYEANDPTFDPEQQGNPASPAGSDGAGRDENAEEVPTGASRTIGNTVYDLAGVTVRILTLQWRHGPGPHGRPQVDQDAHDQMGIHNRPEAQSPARVREDGSSDAVDAKNGADHLDGQHQAGPFRNRKRSPEMDDGEAVPARKRPRHSDNDAARQNGLGQNSLRQAGGRQDDGHQNDLREADPRHNSGHHGISVVSRQSAWSGSSEIVDQEEEAADNWNDDFPLDPPKPGSQRSRRRP</sequence>
<feature type="compositionally biased region" description="Low complexity" evidence="1">
    <location>
        <begin position="115"/>
        <end position="126"/>
    </location>
</feature>
<feature type="region of interest" description="Disordered" evidence="1">
    <location>
        <begin position="236"/>
        <end position="411"/>
    </location>
</feature>
<accession>A0A8K0QT52</accession>
<feature type="region of interest" description="Disordered" evidence="1">
    <location>
        <begin position="82"/>
        <end position="222"/>
    </location>
</feature>
<dbReference type="AlphaFoldDB" id="A0A8K0QT52"/>
<dbReference type="OrthoDB" id="10570878at2759"/>
<name>A0A8K0QT52_9PLEO</name>
<feature type="compositionally biased region" description="Basic and acidic residues" evidence="1">
    <location>
        <begin position="269"/>
        <end position="290"/>
    </location>
</feature>
<evidence type="ECO:0000313" key="3">
    <source>
        <dbReference type="Proteomes" id="UP000813461"/>
    </source>
</evidence>
<feature type="compositionally biased region" description="Acidic residues" evidence="1">
    <location>
        <begin position="381"/>
        <end position="396"/>
    </location>
</feature>
<organism evidence="2 3">
    <name type="scientific">Paraphoma chrysanthemicola</name>
    <dbReference type="NCBI Taxonomy" id="798071"/>
    <lineage>
        <taxon>Eukaryota</taxon>
        <taxon>Fungi</taxon>
        <taxon>Dikarya</taxon>
        <taxon>Ascomycota</taxon>
        <taxon>Pezizomycotina</taxon>
        <taxon>Dothideomycetes</taxon>
        <taxon>Pleosporomycetidae</taxon>
        <taxon>Pleosporales</taxon>
        <taxon>Pleosporineae</taxon>
        <taxon>Phaeosphaeriaceae</taxon>
        <taxon>Paraphoma</taxon>
    </lineage>
</organism>
<protein>
    <submittedName>
        <fullName evidence="2">Uncharacterized protein</fullName>
    </submittedName>
</protein>
<keyword evidence="3" id="KW-1185">Reference proteome</keyword>
<proteinExistence type="predicted"/>
<dbReference type="Proteomes" id="UP000813461">
    <property type="component" value="Unassembled WGS sequence"/>
</dbReference>
<comment type="caution">
    <text evidence="2">The sequence shown here is derived from an EMBL/GenBank/DDBJ whole genome shotgun (WGS) entry which is preliminary data.</text>
</comment>
<feature type="compositionally biased region" description="Basic and acidic residues" evidence="1">
    <location>
        <begin position="342"/>
        <end position="358"/>
    </location>
</feature>